<dbReference type="Proteomes" id="UP001165079">
    <property type="component" value="Unassembled WGS sequence"/>
</dbReference>
<accession>A0A9W6SDZ0</accession>
<name>A0A9W6SDZ0_9ACTN</name>
<organism evidence="3 4">
    <name type="scientific">Actinorhabdospora filicis</name>
    <dbReference type="NCBI Taxonomy" id="1785913"/>
    <lineage>
        <taxon>Bacteria</taxon>
        <taxon>Bacillati</taxon>
        <taxon>Actinomycetota</taxon>
        <taxon>Actinomycetes</taxon>
        <taxon>Micromonosporales</taxon>
        <taxon>Micromonosporaceae</taxon>
        <taxon>Actinorhabdospora</taxon>
    </lineage>
</organism>
<dbReference type="EMBL" id="BSTX01000001">
    <property type="protein sequence ID" value="GLZ75475.1"/>
    <property type="molecule type" value="Genomic_DNA"/>
</dbReference>
<feature type="transmembrane region" description="Helical" evidence="2">
    <location>
        <begin position="35"/>
        <end position="58"/>
    </location>
</feature>
<keyword evidence="4" id="KW-1185">Reference proteome</keyword>
<dbReference type="InterPro" id="IPR007436">
    <property type="entry name" value="DUF485"/>
</dbReference>
<dbReference type="RefSeq" id="WP_285660712.1">
    <property type="nucleotide sequence ID" value="NZ_BSTX01000001.1"/>
</dbReference>
<evidence type="ECO:0000256" key="2">
    <source>
        <dbReference type="SAM" id="Phobius"/>
    </source>
</evidence>
<keyword evidence="2" id="KW-0472">Membrane</keyword>
<dbReference type="AlphaFoldDB" id="A0A9W6SDZ0"/>
<protein>
    <submittedName>
        <fullName evidence="3">Membrane protein</fullName>
    </submittedName>
</protein>
<dbReference type="InterPro" id="IPR036259">
    <property type="entry name" value="MFS_trans_sf"/>
</dbReference>
<evidence type="ECO:0000256" key="1">
    <source>
        <dbReference type="SAM" id="MobiDB-lite"/>
    </source>
</evidence>
<dbReference type="PANTHER" id="PTHR38441">
    <property type="entry name" value="INTEGRAL MEMBRANE PROTEIN-RELATED"/>
    <property type="match status" value="1"/>
</dbReference>
<comment type="caution">
    <text evidence="3">The sequence shown here is derived from an EMBL/GenBank/DDBJ whole genome shotgun (WGS) entry which is preliminary data.</text>
</comment>
<keyword evidence="2" id="KW-1133">Transmembrane helix</keyword>
<evidence type="ECO:0000313" key="3">
    <source>
        <dbReference type="EMBL" id="GLZ75475.1"/>
    </source>
</evidence>
<sequence>MTTSSETASGERENVDSLQIQRGPEFAALRRALRVFVFPATVVFLVWYALYVALSAYARDFMAVKVFGEINVALLFGLSQFVSTFLIAWLYARYAARNLDPKAEALRREYERPADDATADGGPEGTVQA</sequence>
<feature type="transmembrane region" description="Helical" evidence="2">
    <location>
        <begin position="70"/>
        <end position="92"/>
    </location>
</feature>
<gene>
    <name evidence="3" type="ORF">Afil01_02820</name>
</gene>
<reference evidence="3" key="1">
    <citation type="submission" date="2023-03" db="EMBL/GenBank/DDBJ databases">
        <title>Actinorhabdospora filicis NBRC 111898.</title>
        <authorList>
            <person name="Ichikawa N."/>
            <person name="Sato H."/>
            <person name="Tonouchi N."/>
        </authorList>
    </citation>
    <scope>NUCLEOTIDE SEQUENCE</scope>
    <source>
        <strain evidence="3">NBRC 111898</strain>
    </source>
</reference>
<keyword evidence="2" id="KW-0812">Transmembrane</keyword>
<dbReference type="Pfam" id="PF04341">
    <property type="entry name" value="DUF485"/>
    <property type="match status" value="1"/>
</dbReference>
<dbReference type="SUPFAM" id="SSF103473">
    <property type="entry name" value="MFS general substrate transporter"/>
    <property type="match status" value="1"/>
</dbReference>
<feature type="region of interest" description="Disordered" evidence="1">
    <location>
        <begin position="110"/>
        <end position="129"/>
    </location>
</feature>
<dbReference type="PANTHER" id="PTHR38441:SF1">
    <property type="entry name" value="MEMBRANE PROTEIN"/>
    <property type="match status" value="1"/>
</dbReference>
<evidence type="ECO:0000313" key="4">
    <source>
        <dbReference type="Proteomes" id="UP001165079"/>
    </source>
</evidence>
<proteinExistence type="predicted"/>